<dbReference type="PANTHER" id="PTHR22950">
    <property type="entry name" value="AMINO ACID TRANSPORTER"/>
    <property type="match status" value="1"/>
</dbReference>
<feature type="transmembrane region" description="Helical" evidence="5">
    <location>
        <begin position="338"/>
        <end position="355"/>
    </location>
</feature>
<proteinExistence type="predicted"/>
<dbReference type="Gene3D" id="1.20.1740.10">
    <property type="entry name" value="Amino acid/polyamine transporter I"/>
    <property type="match status" value="1"/>
</dbReference>
<gene>
    <name evidence="7" type="ORF">X975_08234</name>
</gene>
<evidence type="ECO:0000256" key="5">
    <source>
        <dbReference type="SAM" id="Phobius"/>
    </source>
</evidence>
<feature type="transmembrane region" description="Helical" evidence="5">
    <location>
        <begin position="154"/>
        <end position="174"/>
    </location>
</feature>
<evidence type="ECO:0000256" key="3">
    <source>
        <dbReference type="ARBA" id="ARBA00022989"/>
    </source>
</evidence>
<feature type="transmembrane region" description="Helical" evidence="5">
    <location>
        <begin position="299"/>
        <end position="317"/>
    </location>
</feature>
<feature type="non-terminal residue" evidence="7">
    <location>
        <position position="448"/>
    </location>
</feature>
<evidence type="ECO:0000256" key="1">
    <source>
        <dbReference type="ARBA" id="ARBA00004141"/>
    </source>
</evidence>
<keyword evidence="8" id="KW-1185">Reference proteome</keyword>
<reference evidence="7 8" key="1">
    <citation type="submission" date="2013-11" db="EMBL/GenBank/DDBJ databases">
        <title>Genome sequencing of Stegodyphus mimosarum.</title>
        <authorList>
            <person name="Bechsgaard J."/>
        </authorList>
    </citation>
    <scope>NUCLEOTIDE SEQUENCE [LARGE SCALE GENOMIC DNA]</scope>
</reference>
<evidence type="ECO:0000256" key="2">
    <source>
        <dbReference type="ARBA" id="ARBA00022692"/>
    </source>
</evidence>
<dbReference type="OMA" id="AICYTVC"/>
<evidence type="ECO:0000313" key="8">
    <source>
        <dbReference type="Proteomes" id="UP000054359"/>
    </source>
</evidence>
<dbReference type="AlphaFoldDB" id="A0A087T2R7"/>
<dbReference type="InterPro" id="IPR013057">
    <property type="entry name" value="AA_transpt_TM"/>
</dbReference>
<feature type="transmembrane region" description="Helical" evidence="5">
    <location>
        <begin position="69"/>
        <end position="93"/>
    </location>
</feature>
<name>A0A087T2R7_STEMI</name>
<feature type="transmembrane region" description="Helical" evidence="5">
    <location>
        <begin position="122"/>
        <end position="142"/>
    </location>
</feature>
<dbReference type="PANTHER" id="PTHR22950:SF703">
    <property type="entry name" value="AMINO ACID TRANSPORTER TRANSMEMBRANE DOMAIN-CONTAINING PROTEIN"/>
    <property type="match status" value="1"/>
</dbReference>
<keyword evidence="2 5" id="KW-0812">Transmembrane</keyword>
<keyword evidence="4 5" id="KW-0472">Membrane</keyword>
<feature type="transmembrane region" description="Helical" evidence="5">
    <location>
        <begin position="361"/>
        <end position="383"/>
    </location>
</feature>
<dbReference type="STRING" id="407821.A0A087T2R7"/>
<comment type="subcellular location">
    <subcellularLocation>
        <location evidence="1">Membrane</location>
        <topology evidence="1">Multi-pass membrane protein</topology>
    </subcellularLocation>
</comment>
<feature type="transmembrane region" description="Helical" evidence="5">
    <location>
        <begin position="181"/>
        <end position="203"/>
    </location>
</feature>
<dbReference type="Pfam" id="PF01490">
    <property type="entry name" value="Aa_trans"/>
    <property type="match status" value="1"/>
</dbReference>
<feature type="transmembrane region" description="Helical" evidence="5">
    <location>
        <begin position="404"/>
        <end position="425"/>
    </location>
</feature>
<keyword evidence="3 5" id="KW-1133">Transmembrane helix</keyword>
<dbReference type="OrthoDB" id="655540at2759"/>
<feature type="domain" description="Amino acid transporter transmembrane" evidence="6">
    <location>
        <begin position="36"/>
        <end position="421"/>
    </location>
</feature>
<evidence type="ECO:0000313" key="7">
    <source>
        <dbReference type="EMBL" id="KFM59406.1"/>
    </source>
</evidence>
<evidence type="ECO:0000259" key="6">
    <source>
        <dbReference type="Pfam" id="PF01490"/>
    </source>
</evidence>
<dbReference type="FunFam" id="1.20.1740.10:FF:000052">
    <property type="entry name" value="Lysine histidine transporter-like 3"/>
    <property type="match status" value="1"/>
</dbReference>
<feature type="transmembrane region" description="Helical" evidence="5">
    <location>
        <begin position="223"/>
        <end position="244"/>
    </location>
</feature>
<sequence length="448" mass="49186">MDRELVLATEAERSQQNMSDKESAESLLPTERKKGLSLWLAAIFIVGEMAGSGVLALPKALADAGWTGVFLLLLCCVNSLYSGVCLGRCWTILEERYDEYKQKNRYPYPTIAYRAMGTKMRYIVSFCIDFTLFGVATVFLLLSSQLIGNLAAEWGISFCYWILILACILGPLMWLGTPEDFWLAALGALGTTVIACILLMAALAEQESSSVHVEHPAPTVTSFFLAFGTIFFSFGGAATFPTFQNDMKDRSQFPKAALIGFAVLILLYLPVAVLGYSVYGENVKSSVIESLPDSSIKTAAEVLLAIHLTFAFLLVINTPAQEFEEFFNVPKAFGWKRCVLRSSMMVVIVFIAQSIPRFGSVLNLVGASTITLMTSIFPSLFYLKLCSQDSPEWPVRHIPMYEKAYLIAIMIIGIIGGSISTYSAVDSIVRISTFNPPCYVNVTAAGTQ</sequence>
<protein>
    <submittedName>
        <fullName evidence="7">Proton-coupled amino acid transporter 3</fullName>
    </submittedName>
</protein>
<feature type="transmembrane region" description="Helical" evidence="5">
    <location>
        <begin position="256"/>
        <end position="279"/>
    </location>
</feature>
<dbReference type="GO" id="GO:0005774">
    <property type="term" value="C:vacuolar membrane"/>
    <property type="evidence" value="ECO:0007669"/>
    <property type="project" value="TreeGrafter"/>
</dbReference>
<accession>A0A087T2R7</accession>
<feature type="transmembrane region" description="Helical" evidence="5">
    <location>
        <begin position="36"/>
        <end position="57"/>
    </location>
</feature>
<dbReference type="GO" id="GO:0015179">
    <property type="term" value="F:L-amino acid transmembrane transporter activity"/>
    <property type="evidence" value="ECO:0007669"/>
    <property type="project" value="TreeGrafter"/>
</dbReference>
<dbReference type="Proteomes" id="UP000054359">
    <property type="component" value="Unassembled WGS sequence"/>
</dbReference>
<evidence type="ECO:0000256" key="4">
    <source>
        <dbReference type="ARBA" id="ARBA00023136"/>
    </source>
</evidence>
<dbReference type="EMBL" id="KK113129">
    <property type="protein sequence ID" value="KFM59406.1"/>
    <property type="molecule type" value="Genomic_DNA"/>
</dbReference>
<organism evidence="7 8">
    <name type="scientific">Stegodyphus mimosarum</name>
    <name type="common">African social velvet spider</name>
    <dbReference type="NCBI Taxonomy" id="407821"/>
    <lineage>
        <taxon>Eukaryota</taxon>
        <taxon>Metazoa</taxon>
        <taxon>Ecdysozoa</taxon>
        <taxon>Arthropoda</taxon>
        <taxon>Chelicerata</taxon>
        <taxon>Arachnida</taxon>
        <taxon>Araneae</taxon>
        <taxon>Araneomorphae</taxon>
        <taxon>Entelegynae</taxon>
        <taxon>Eresoidea</taxon>
        <taxon>Eresidae</taxon>
        <taxon>Stegodyphus</taxon>
    </lineage>
</organism>